<reference evidence="1 2" key="1">
    <citation type="submission" date="2019-06" db="EMBL/GenBank/DDBJ databases">
        <title>A chromosomal-level reference genome of Carpinus fangiana (Coryloideae, Betulaceae).</title>
        <authorList>
            <person name="Yang X."/>
            <person name="Wang Z."/>
            <person name="Zhang L."/>
            <person name="Hao G."/>
            <person name="Liu J."/>
            <person name="Yang Y."/>
        </authorList>
    </citation>
    <scope>NUCLEOTIDE SEQUENCE [LARGE SCALE GENOMIC DNA]</scope>
    <source>
        <strain evidence="1">Cfa_2016G</strain>
        <tissue evidence="1">Leaf</tissue>
    </source>
</reference>
<gene>
    <name evidence="1" type="ORF">FH972_020858</name>
</gene>
<protein>
    <submittedName>
        <fullName evidence="1">Uncharacterized protein</fullName>
    </submittedName>
</protein>
<accession>A0A5N6RXY4</accession>
<dbReference type="AlphaFoldDB" id="A0A5N6RXY4"/>
<dbReference type="Proteomes" id="UP000327013">
    <property type="component" value="Chromosome 8"/>
</dbReference>
<keyword evidence="2" id="KW-1185">Reference proteome</keyword>
<name>A0A5N6RXY4_9ROSI</name>
<sequence>MLTNTSLPAPIYDPASPCCTSLSFSFSLIFLCGEVSRTCQCGVVLTTLTVAAAITKRERDDAFLVFFSGARRHRDGRDSRECRSLVHPLPTSPKRPKKNNHLLCSLQFKYWGWGTHVSESVDQLREQTREPVKGF</sequence>
<organism evidence="1 2">
    <name type="scientific">Carpinus fangiana</name>
    <dbReference type="NCBI Taxonomy" id="176857"/>
    <lineage>
        <taxon>Eukaryota</taxon>
        <taxon>Viridiplantae</taxon>
        <taxon>Streptophyta</taxon>
        <taxon>Embryophyta</taxon>
        <taxon>Tracheophyta</taxon>
        <taxon>Spermatophyta</taxon>
        <taxon>Magnoliopsida</taxon>
        <taxon>eudicotyledons</taxon>
        <taxon>Gunneridae</taxon>
        <taxon>Pentapetalae</taxon>
        <taxon>rosids</taxon>
        <taxon>fabids</taxon>
        <taxon>Fagales</taxon>
        <taxon>Betulaceae</taxon>
        <taxon>Carpinus</taxon>
    </lineage>
</organism>
<evidence type="ECO:0000313" key="2">
    <source>
        <dbReference type="Proteomes" id="UP000327013"/>
    </source>
</evidence>
<dbReference type="EMBL" id="CM017328">
    <property type="protein sequence ID" value="KAE8126113.1"/>
    <property type="molecule type" value="Genomic_DNA"/>
</dbReference>
<evidence type="ECO:0000313" key="1">
    <source>
        <dbReference type="EMBL" id="KAE8126113.1"/>
    </source>
</evidence>
<proteinExistence type="predicted"/>